<dbReference type="OrthoDB" id="128879at2759"/>
<keyword evidence="3" id="KW-1185">Reference proteome</keyword>
<reference evidence="2" key="1">
    <citation type="submission" date="2023-04" db="EMBL/GenBank/DDBJ databases">
        <title>Phytophthora fragariaefolia NBRC 109709.</title>
        <authorList>
            <person name="Ichikawa N."/>
            <person name="Sato H."/>
            <person name="Tonouchi N."/>
        </authorList>
    </citation>
    <scope>NUCLEOTIDE SEQUENCE</scope>
    <source>
        <strain evidence="2">NBRC 109709</strain>
    </source>
</reference>
<feature type="region of interest" description="Disordered" evidence="1">
    <location>
        <begin position="25"/>
        <end position="86"/>
    </location>
</feature>
<dbReference type="EMBL" id="BSXT01000004">
    <property type="protein sequence ID" value="GMF14510.1"/>
    <property type="molecule type" value="Genomic_DNA"/>
</dbReference>
<dbReference type="AlphaFoldDB" id="A0A9W6WS01"/>
<evidence type="ECO:0000313" key="2">
    <source>
        <dbReference type="EMBL" id="GMF14510.1"/>
    </source>
</evidence>
<name>A0A9W6WS01_9STRA</name>
<accession>A0A9W6WS01</accession>
<organism evidence="2 3">
    <name type="scientific">Phytophthora fragariaefolia</name>
    <dbReference type="NCBI Taxonomy" id="1490495"/>
    <lineage>
        <taxon>Eukaryota</taxon>
        <taxon>Sar</taxon>
        <taxon>Stramenopiles</taxon>
        <taxon>Oomycota</taxon>
        <taxon>Peronosporomycetes</taxon>
        <taxon>Peronosporales</taxon>
        <taxon>Peronosporaceae</taxon>
        <taxon>Phytophthora</taxon>
    </lineage>
</organism>
<protein>
    <submittedName>
        <fullName evidence="2">Unnamed protein product</fullName>
    </submittedName>
</protein>
<dbReference type="Proteomes" id="UP001165121">
    <property type="component" value="Unassembled WGS sequence"/>
</dbReference>
<gene>
    <name evidence="2" type="ORF">Pfra01_000008000</name>
</gene>
<feature type="region of interest" description="Disordered" evidence="1">
    <location>
        <begin position="377"/>
        <end position="400"/>
    </location>
</feature>
<feature type="compositionally biased region" description="Low complexity" evidence="1">
    <location>
        <begin position="72"/>
        <end position="86"/>
    </location>
</feature>
<comment type="caution">
    <text evidence="2">The sequence shown here is derived from an EMBL/GenBank/DDBJ whole genome shotgun (WGS) entry which is preliminary data.</text>
</comment>
<feature type="region of interest" description="Disordered" evidence="1">
    <location>
        <begin position="485"/>
        <end position="508"/>
    </location>
</feature>
<proteinExistence type="predicted"/>
<feature type="compositionally biased region" description="Basic and acidic residues" evidence="1">
    <location>
        <begin position="42"/>
        <end position="58"/>
    </location>
</feature>
<feature type="compositionally biased region" description="Acidic residues" evidence="1">
    <location>
        <begin position="26"/>
        <end position="41"/>
    </location>
</feature>
<evidence type="ECO:0000256" key="1">
    <source>
        <dbReference type="SAM" id="MobiDB-lite"/>
    </source>
</evidence>
<sequence length="508" mass="55742">MSLGEYKQARDKAIFARDELQALFDDGSDADMKEDDGDEETSFPKRNEPGVESRRLREDDSDALISKRSPNAVVTSSATTTSSSTSTASVATYSKLRECILHGKELLVKTKAGSVTLGPRNILRLAPPQRPHWYPRTLPRWWPSAHSPFFPLAAMSRRGPGPSSVMDVDVSSATCHVCICGLCPVELVLNTIHRFYNERDIIEADVQHLQAGLETAKQTAFEASQWKTKFNVLIVITDGQTQALQDVLARVNVDSATLAAQLASDLAAANQSSELAQARQGRDVAMQEILTTREALQTATREADMLRASRGTQETDLRRVTASLTAHAEEHQRDTTRIQNLEDLVARSESARVIAESVHSEVEACVLGLTPVCRHSDVSWKSPSSRAGTPASARRTRSALDEQGQRLRIRIVELGQERDRATRDYADQVAIWDRLLNNARTCREFALRFRDALGARIVASVREAGGTLETNGILRQSERAVEGAANRAVSVPADPRHAELSSPDSSAA</sequence>
<evidence type="ECO:0000313" key="3">
    <source>
        <dbReference type="Proteomes" id="UP001165121"/>
    </source>
</evidence>